<keyword evidence="2" id="KW-0479">Metal-binding</keyword>
<evidence type="ECO:0000256" key="4">
    <source>
        <dbReference type="ARBA" id="ARBA00022840"/>
    </source>
</evidence>
<dbReference type="RefSeq" id="WP_002760306.1">
    <property type="nucleotide sequence ID" value="NZ_HE972713.1"/>
</dbReference>
<dbReference type="EMBL" id="CAII01000296">
    <property type="protein sequence ID" value="CCH97695.1"/>
    <property type="molecule type" value="Genomic_DNA"/>
</dbReference>
<dbReference type="Gene3D" id="3.30.1490.330">
    <property type="match status" value="1"/>
</dbReference>
<dbReference type="Pfam" id="PF03738">
    <property type="entry name" value="GSP_synth"/>
    <property type="match status" value="1"/>
</dbReference>
<evidence type="ECO:0000256" key="1">
    <source>
        <dbReference type="ARBA" id="ARBA00022598"/>
    </source>
</evidence>
<accession>I4FPX0</accession>
<dbReference type="SUPFAM" id="SSF56059">
    <property type="entry name" value="Glutathione synthetase ATP-binding domain-like"/>
    <property type="match status" value="1"/>
</dbReference>
<reference evidence="7 8" key="1">
    <citation type="submission" date="2012-04" db="EMBL/GenBank/DDBJ databases">
        <authorList>
            <person name="Genoscope - CEA"/>
        </authorList>
    </citation>
    <scope>NUCLEOTIDE SEQUENCE [LARGE SCALE GENOMIC DNA]</scope>
    <source>
        <strain evidence="7 8">9717</strain>
    </source>
</reference>
<dbReference type="GO" id="GO:0005524">
    <property type="term" value="F:ATP binding"/>
    <property type="evidence" value="ECO:0007669"/>
    <property type="project" value="UniProtKB-KW"/>
</dbReference>
<dbReference type="GO" id="GO:0046872">
    <property type="term" value="F:metal ion binding"/>
    <property type="evidence" value="ECO:0007669"/>
    <property type="project" value="UniProtKB-KW"/>
</dbReference>
<feature type="domain" description="Glutathionylspermidine synthase pre-ATP-grasp-like" evidence="6">
    <location>
        <begin position="12"/>
        <end position="441"/>
    </location>
</feature>
<dbReference type="InterPro" id="IPR016185">
    <property type="entry name" value="PreATP-grasp_dom_sf"/>
</dbReference>
<proteinExistence type="predicted"/>
<gene>
    <name evidence="7" type="ORF">MICAB_3650001</name>
</gene>
<keyword evidence="5" id="KW-0460">Magnesium</keyword>
<dbReference type="GO" id="GO:0016874">
    <property type="term" value="F:ligase activity"/>
    <property type="evidence" value="ECO:0007669"/>
    <property type="project" value="UniProtKB-KW"/>
</dbReference>
<dbReference type="HOGENOM" id="CLU_059175_0_0_3"/>
<dbReference type="Proteomes" id="UP000003172">
    <property type="component" value="Unassembled WGS sequence"/>
</dbReference>
<dbReference type="InterPro" id="IPR005494">
    <property type="entry name" value="GSPS_pre-ATP-grasp-like_dom"/>
</dbReference>
<organism evidence="7 8">
    <name type="scientific">Microcystis aeruginosa PCC 9717</name>
    <dbReference type="NCBI Taxonomy" id="1160286"/>
    <lineage>
        <taxon>Bacteria</taxon>
        <taxon>Bacillati</taxon>
        <taxon>Cyanobacteriota</taxon>
        <taxon>Cyanophyceae</taxon>
        <taxon>Oscillatoriophycideae</taxon>
        <taxon>Chroococcales</taxon>
        <taxon>Microcystaceae</taxon>
        <taxon>Microcystis</taxon>
    </lineage>
</organism>
<keyword evidence="1" id="KW-0436">Ligase</keyword>
<keyword evidence="4" id="KW-0067">ATP-binding</keyword>
<evidence type="ECO:0000313" key="7">
    <source>
        <dbReference type="EMBL" id="CCH97695.1"/>
    </source>
</evidence>
<protein>
    <recommendedName>
        <fullName evidence="6">Glutathionylspermidine synthase pre-ATP-grasp-like domain-containing protein</fullName>
    </recommendedName>
</protein>
<evidence type="ECO:0000313" key="8">
    <source>
        <dbReference type="Proteomes" id="UP000003172"/>
    </source>
</evidence>
<evidence type="ECO:0000259" key="6">
    <source>
        <dbReference type="Pfam" id="PF03738"/>
    </source>
</evidence>
<evidence type="ECO:0000256" key="3">
    <source>
        <dbReference type="ARBA" id="ARBA00022741"/>
    </source>
</evidence>
<name>I4FPX0_MICAE</name>
<comment type="caution">
    <text evidence="7">The sequence shown here is derived from an EMBL/GenBank/DDBJ whole genome shotgun (WGS) entry which is preliminary data.</text>
</comment>
<dbReference type="SUPFAM" id="SSF52440">
    <property type="entry name" value="PreATP-grasp domain"/>
    <property type="match status" value="1"/>
</dbReference>
<evidence type="ECO:0000256" key="5">
    <source>
        <dbReference type="ARBA" id="ARBA00022842"/>
    </source>
</evidence>
<evidence type="ECO:0000256" key="2">
    <source>
        <dbReference type="ARBA" id="ARBA00022723"/>
    </source>
</evidence>
<sequence>MRVIPFPRRPYWQQHIRHHAYQAEVLSDASQGYWVEALKQPFYLQFSTEEETRLAAATETLGKMCQEYLDWFFTAEQDGAVEQRLASLQIHPAYWQAIQLSWERREPEDLSLYLRFDLVMSEASNSLKMIEINAETPLLGCEQVYQWNWLQDMLKRKDHSLPEDANQFNDFWDKVAAQLSRIIQVYQMSGKVLSFLVDEKLTEDQEMAAQLIQMIQDEIDPQQYCQIVYLRDQLDEQGHLQQRGIGIDDQGYLVDHCNERMPWIWKIYDWSDLQNDVENFGMTDIFARRLELGEVKFLEPLWKQVLANKGSLVYFWDLFQDNPDYSPYLLPTYFEQDLSPAATRLSLNTHIKKPILGLEGVATSIQTGFGSTLEARESFGYGKEGFIIQEYVSLPIAYNYYYVIGSWLVGGLEDGEAAGVIIRGDRLRITGRYCLIIPHIVSDQGIV</sequence>
<dbReference type="AlphaFoldDB" id="I4FPX0"/>
<keyword evidence="3" id="KW-0547">Nucleotide-binding</keyword>